<keyword evidence="4" id="KW-0408">Iron</keyword>
<proteinExistence type="predicted"/>
<dbReference type="PANTHER" id="PTHR21266">
    <property type="entry name" value="IRON-SULFUR DOMAIN CONTAINING PROTEIN"/>
    <property type="match status" value="1"/>
</dbReference>
<dbReference type="KEGG" id="spha:D3Y57_02630"/>
<name>A0A494TGM6_SPHPE</name>
<dbReference type="GO" id="GO:0046872">
    <property type="term" value="F:metal ion binding"/>
    <property type="evidence" value="ECO:0007669"/>
    <property type="project" value="UniProtKB-KW"/>
</dbReference>
<dbReference type="Pfam" id="PF19112">
    <property type="entry name" value="VanA_C"/>
    <property type="match status" value="1"/>
</dbReference>
<evidence type="ECO:0000313" key="7">
    <source>
        <dbReference type="EMBL" id="AYJ84971.1"/>
    </source>
</evidence>
<dbReference type="Proteomes" id="UP000276254">
    <property type="component" value="Plasmid unnamed1"/>
</dbReference>
<dbReference type="AlphaFoldDB" id="A0A494TGM6"/>
<keyword evidence="3" id="KW-0560">Oxidoreductase</keyword>
<feature type="domain" description="Rieske" evidence="6">
    <location>
        <begin position="8"/>
        <end position="110"/>
    </location>
</feature>
<keyword evidence="2" id="KW-0479">Metal-binding</keyword>
<dbReference type="SUPFAM" id="SSF50022">
    <property type="entry name" value="ISP domain"/>
    <property type="match status" value="1"/>
</dbReference>
<evidence type="ECO:0000256" key="1">
    <source>
        <dbReference type="ARBA" id="ARBA00022714"/>
    </source>
</evidence>
<evidence type="ECO:0000259" key="6">
    <source>
        <dbReference type="PROSITE" id="PS51296"/>
    </source>
</evidence>
<sequence length="344" mass="38338">MSLVLNAWYVGATAVEVVAIPLARTLLNIPVVFFRGDDGEPAALIDICPHRAVPLHMGSVVGDRLRCIYHGLEFDRKGVCRVNPHIADGRPDGLRVQTFPIVQRYGLIWIWLGDPDIADSAIIPDYPVFEAPERFTTGMGYTWVAADYRLMVDNLFDLSHAEYLHPGSVGVPGASKVSVTRVERTPDRVTIYYNIPDVPPPVVWHAAWTKSERIDQYSSMDWRGGGSCYLDLTVTAIGSPRSEGWSLPFAHLLTPETENSTHYFWLFARDFNLDDDALTHAIAEVGERAFNDEDRPVLEAAQRSMERSSAKLRNITVGDSASAAIRRRIDKQAFDTVETAKAVQ</sequence>
<dbReference type="InterPro" id="IPR036922">
    <property type="entry name" value="Rieske_2Fe-2S_sf"/>
</dbReference>
<evidence type="ECO:0000256" key="2">
    <source>
        <dbReference type="ARBA" id="ARBA00022723"/>
    </source>
</evidence>
<dbReference type="Pfam" id="PF00355">
    <property type="entry name" value="Rieske"/>
    <property type="match status" value="1"/>
</dbReference>
<dbReference type="Gene3D" id="2.102.10.10">
    <property type="entry name" value="Rieske [2Fe-2S] iron-sulphur domain"/>
    <property type="match status" value="1"/>
</dbReference>
<protein>
    <submittedName>
        <fullName evidence="7">Aromatic ring-hydroxylating dioxygenase subunit alpha</fullName>
    </submittedName>
</protein>
<evidence type="ECO:0000313" key="8">
    <source>
        <dbReference type="Proteomes" id="UP000276254"/>
    </source>
</evidence>
<evidence type="ECO:0000256" key="3">
    <source>
        <dbReference type="ARBA" id="ARBA00023002"/>
    </source>
</evidence>
<evidence type="ECO:0000256" key="4">
    <source>
        <dbReference type="ARBA" id="ARBA00023004"/>
    </source>
</evidence>
<dbReference type="PANTHER" id="PTHR21266:SF60">
    <property type="entry name" value="3-KETOSTEROID-9-ALPHA-MONOOXYGENASE, OXYGENASE COMPONENT"/>
    <property type="match status" value="1"/>
</dbReference>
<accession>A0A494TGM6</accession>
<keyword evidence="1" id="KW-0001">2Fe-2S</keyword>
<dbReference type="SUPFAM" id="SSF55961">
    <property type="entry name" value="Bet v1-like"/>
    <property type="match status" value="1"/>
</dbReference>
<gene>
    <name evidence="7" type="ORF">D3Y57_02630</name>
</gene>
<keyword evidence="7" id="KW-0614">Plasmid</keyword>
<keyword evidence="5" id="KW-0411">Iron-sulfur</keyword>
<dbReference type="GO" id="GO:0051537">
    <property type="term" value="F:2 iron, 2 sulfur cluster binding"/>
    <property type="evidence" value="ECO:0007669"/>
    <property type="project" value="UniProtKB-KW"/>
</dbReference>
<evidence type="ECO:0000256" key="5">
    <source>
        <dbReference type="ARBA" id="ARBA00023014"/>
    </source>
</evidence>
<organism evidence="7 8">
    <name type="scientific">Sphingomonas paeninsulae</name>
    <dbReference type="NCBI Taxonomy" id="2319844"/>
    <lineage>
        <taxon>Bacteria</taxon>
        <taxon>Pseudomonadati</taxon>
        <taxon>Pseudomonadota</taxon>
        <taxon>Alphaproteobacteria</taxon>
        <taxon>Sphingomonadales</taxon>
        <taxon>Sphingomonadaceae</taxon>
        <taxon>Sphingomonas</taxon>
    </lineage>
</organism>
<reference evidence="7 8" key="1">
    <citation type="submission" date="2018-09" db="EMBL/GenBank/DDBJ databases">
        <title>Sphingomonas peninsula sp. nov., isolated from fildes peninsula, Antarctic soil.</title>
        <authorList>
            <person name="Yingchao G."/>
        </authorList>
    </citation>
    <scope>NUCLEOTIDE SEQUENCE [LARGE SCALE GENOMIC DNA]</scope>
    <source>
        <strain evidence="7 8">YZ-8</strain>
        <plasmid evidence="7 8">unnamed1</plasmid>
    </source>
</reference>
<dbReference type="InterPro" id="IPR050584">
    <property type="entry name" value="Cholesterol_7-desaturase"/>
</dbReference>
<geneLocation type="plasmid" evidence="7">
    <name>unnamed1</name>
</geneLocation>
<dbReference type="EMBL" id="CP032828">
    <property type="protein sequence ID" value="AYJ84971.1"/>
    <property type="molecule type" value="Genomic_DNA"/>
</dbReference>
<dbReference type="InterPro" id="IPR017941">
    <property type="entry name" value="Rieske_2Fe-2S"/>
</dbReference>
<keyword evidence="7" id="KW-0223">Dioxygenase</keyword>
<dbReference type="OrthoDB" id="9800776at2"/>
<dbReference type="GO" id="GO:0051213">
    <property type="term" value="F:dioxygenase activity"/>
    <property type="evidence" value="ECO:0007669"/>
    <property type="project" value="UniProtKB-KW"/>
</dbReference>
<dbReference type="PROSITE" id="PS51296">
    <property type="entry name" value="RIESKE"/>
    <property type="match status" value="1"/>
</dbReference>
<dbReference type="Gene3D" id="3.90.380.10">
    <property type="entry name" value="Naphthalene 1,2-dioxygenase Alpha Subunit, Chain A, domain 1"/>
    <property type="match status" value="1"/>
</dbReference>
<keyword evidence="8" id="KW-1185">Reference proteome</keyword>
<dbReference type="InterPro" id="IPR044043">
    <property type="entry name" value="VanA_C_cat"/>
</dbReference>